<name>A0A443SJT4_9ACAR</name>
<comment type="subcellular location">
    <subcellularLocation>
        <location evidence="1">Membrane</location>
        <topology evidence="1">Multi-pass membrane protein</topology>
    </subcellularLocation>
</comment>
<comment type="caution">
    <text evidence="7">The sequence shown here is derived from an EMBL/GenBank/DDBJ whole genome shotgun (WGS) entry which is preliminary data.</text>
</comment>
<keyword evidence="4 5" id="KW-0472">Membrane</keyword>
<evidence type="ECO:0000313" key="8">
    <source>
        <dbReference type="Proteomes" id="UP000288716"/>
    </source>
</evidence>
<dbReference type="PANTHER" id="PTHR45620">
    <property type="entry name" value="PDF RECEPTOR-LIKE PROTEIN-RELATED"/>
    <property type="match status" value="1"/>
</dbReference>
<keyword evidence="3 5" id="KW-1133">Transmembrane helix</keyword>
<keyword evidence="7" id="KW-0675">Receptor</keyword>
<feature type="transmembrane region" description="Helical" evidence="5">
    <location>
        <begin position="55"/>
        <end position="76"/>
    </location>
</feature>
<proteinExistence type="predicted"/>
<dbReference type="GO" id="GO:0008528">
    <property type="term" value="F:G protein-coupled peptide receptor activity"/>
    <property type="evidence" value="ECO:0007669"/>
    <property type="project" value="TreeGrafter"/>
</dbReference>
<dbReference type="GO" id="GO:0017046">
    <property type="term" value="F:peptide hormone binding"/>
    <property type="evidence" value="ECO:0007669"/>
    <property type="project" value="TreeGrafter"/>
</dbReference>
<feature type="non-terminal residue" evidence="7">
    <location>
        <position position="201"/>
    </location>
</feature>
<dbReference type="PANTHER" id="PTHR45620:SF1">
    <property type="entry name" value="G-PROTEIN COUPLED RECEPTORS FAMILY 2 PROFILE 2 DOMAIN-CONTAINING PROTEIN"/>
    <property type="match status" value="1"/>
</dbReference>
<dbReference type="EMBL" id="NCKV01001788">
    <property type="protein sequence ID" value="RWS27780.1"/>
    <property type="molecule type" value="Genomic_DNA"/>
</dbReference>
<keyword evidence="8" id="KW-1185">Reference proteome</keyword>
<gene>
    <name evidence="7" type="ORF">B4U80_10752</name>
</gene>
<dbReference type="InterPro" id="IPR000832">
    <property type="entry name" value="GPCR_2_secretin-like"/>
</dbReference>
<dbReference type="PROSITE" id="PS50261">
    <property type="entry name" value="G_PROTEIN_RECEP_F2_4"/>
    <property type="match status" value="1"/>
</dbReference>
<dbReference type="VEuPathDB" id="VectorBase:LDEU004260"/>
<feature type="domain" description="G-protein coupled receptors family 2 profile 2" evidence="6">
    <location>
        <begin position="53"/>
        <end position="201"/>
    </location>
</feature>
<dbReference type="AlphaFoldDB" id="A0A443SJT4"/>
<dbReference type="PRINTS" id="PR00249">
    <property type="entry name" value="GPCRSECRETIN"/>
</dbReference>
<reference evidence="7 8" key="1">
    <citation type="journal article" date="2018" name="Gigascience">
        <title>Genomes of trombidid mites reveal novel predicted allergens and laterally-transferred genes associated with secondary metabolism.</title>
        <authorList>
            <person name="Dong X."/>
            <person name="Chaisiri K."/>
            <person name="Xia D."/>
            <person name="Armstrong S.D."/>
            <person name="Fang Y."/>
            <person name="Donnelly M.J."/>
            <person name="Kadowaki T."/>
            <person name="McGarry J.W."/>
            <person name="Darby A.C."/>
            <person name="Makepeace B.L."/>
        </authorList>
    </citation>
    <scope>NUCLEOTIDE SEQUENCE [LARGE SCALE GENOMIC DNA]</scope>
    <source>
        <strain evidence="7">UoL-UT</strain>
    </source>
</reference>
<evidence type="ECO:0000256" key="2">
    <source>
        <dbReference type="ARBA" id="ARBA00022692"/>
    </source>
</evidence>
<dbReference type="OrthoDB" id="6433780at2759"/>
<dbReference type="Pfam" id="PF00002">
    <property type="entry name" value="7tm_2"/>
    <property type="match status" value="1"/>
</dbReference>
<protein>
    <submittedName>
        <fullName evidence="7">Secretin receptor-like protein</fullName>
    </submittedName>
</protein>
<feature type="transmembrane region" description="Helical" evidence="5">
    <location>
        <begin position="151"/>
        <end position="170"/>
    </location>
</feature>
<evidence type="ECO:0000256" key="1">
    <source>
        <dbReference type="ARBA" id="ARBA00004141"/>
    </source>
</evidence>
<dbReference type="GO" id="GO:0007166">
    <property type="term" value="P:cell surface receptor signaling pathway"/>
    <property type="evidence" value="ECO:0007669"/>
    <property type="project" value="InterPro"/>
</dbReference>
<dbReference type="STRING" id="299467.A0A443SJT4"/>
<evidence type="ECO:0000256" key="3">
    <source>
        <dbReference type="ARBA" id="ARBA00022989"/>
    </source>
</evidence>
<dbReference type="Gene3D" id="1.20.1070.10">
    <property type="entry name" value="Rhodopsin 7-helix transmembrane proteins"/>
    <property type="match status" value="1"/>
</dbReference>
<evidence type="ECO:0000256" key="4">
    <source>
        <dbReference type="ARBA" id="ARBA00023136"/>
    </source>
</evidence>
<dbReference type="Proteomes" id="UP000288716">
    <property type="component" value="Unassembled WGS sequence"/>
</dbReference>
<evidence type="ECO:0000259" key="6">
    <source>
        <dbReference type="PROSITE" id="PS50261"/>
    </source>
</evidence>
<dbReference type="GO" id="GO:0007188">
    <property type="term" value="P:adenylate cyclase-modulating G protein-coupled receptor signaling pathway"/>
    <property type="evidence" value="ECO:0007669"/>
    <property type="project" value="TreeGrafter"/>
</dbReference>
<sequence>MTLKLQRSLIDFALKTVFGSLKKKLTKVGPITQTAKLFTKIRPFRYLRHVGNIKLITKIGYSVSLITLVIAFFILTFNKRLQCPRNNLHLQLFLSFIIRSSVFHVKNTLVCKMFTVVWQYSLLANYNWILMEGLYLHNLIFFNIFTDNSSIIKYIIFGLPIMYISPWIVVKALYENKLCWTTNDNVGYFWIIRGPITLSII</sequence>
<evidence type="ECO:0000313" key="7">
    <source>
        <dbReference type="EMBL" id="RWS27780.1"/>
    </source>
</evidence>
<keyword evidence="2 5" id="KW-0812">Transmembrane</keyword>
<accession>A0A443SJT4</accession>
<evidence type="ECO:0000256" key="5">
    <source>
        <dbReference type="SAM" id="Phobius"/>
    </source>
</evidence>
<organism evidence="7 8">
    <name type="scientific">Leptotrombidium deliense</name>
    <dbReference type="NCBI Taxonomy" id="299467"/>
    <lineage>
        <taxon>Eukaryota</taxon>
        <taxon>Metazoa</taxon>
        <taxon>Ecdysozoa</taxon>
        <taxon>Arthropoda</taxon>
        <taxon>Chelicerata</taxon>
        <taxon>Arachnida</taxon>
        <taxon>Acari</taxon>
        <taxon>Acariformes</taxon>
        <taxon>Trombidiformes</taxon>
        <taxon>Prostigmata</taxon>
        <taxon>Anystina</taxon>
        <taxon>Parasitengona</taxon>
        <taxon>Trombiculoidea</taxon>
        <taxon>Trombiculidae</taxon>
        <taxon>Leptotrombidium</taxon>
    </lineage>
</organism>
<dbReference type="InterPro" id="IPR050332">
    <property type="entry name" value="GPCR_2"/>
</dbReference>
<dbReference type="InterPro" id="IPR017981">
    <property type="entry name" value="GPCR_2-like_7TM"/>
</dbReference>
<dbReference type="GO" id="GO:0005886">
    <property type="term" value="C:plasma membrane"/>
    <property type="evidence" value="ECO:0007669"/>
    <property type="project" value="TreeGrafter"/>
</dbReference>